<organism evidence="7 8">
    <name type="scientific">Lepidopterella palustris CBS 459.81</name>
    <dbReference type="NCBI Taxonomy" id="1314670"/>
    <lineage>
        <taxon>Eukaryota</taxon>
        <taxon>Fungi</taxon>
        <taxon>Dikarya</taxon>
        <taxon>Ascomycota</taxon>
        <taxon>Pezizomycotina</taxon>
        <taxon>Dothideomycetes</taxon>
        <taxon>Pleosporomycetidae</taxon>
        <taxon>Mytilinidiales</taxon>
        <taxon>Argynnaceae</taxon>
        <taxon>Lepidopterella</taxon>
    </lineage>
</organism>
<dbReference type="SUPFAM" id="SSF140959">
    <property type="entry name" value="Indolic compounds 2,3-dioxygenase-like"/>
    <property type="match status" value="1"/>
</dbReference>
<feature type="region of interest" description="Disordered" evidence="6">
    <location>
        <begin position="382"/>
        <end position="413"/>
    </location>
</feature>
<dbReference type="OrthoDB" id="540174at2759"/>
<dbReference type="Gene3D" id="1.20.58.480">
    <property type="match status" value="1"/>
</dbReference>
<reference evidence="7 8" key="1">
    <citation type="journal article" date="2016" name="Nat. Commun.">
        <title>Ectomycorrhizal ecology is imprinted in the genome of the dominant symbiotic fungus Cenococcum geophilum.</title>
        <authorList>
            <consortium name="DOE Joint Genome Institute"/>
            <person name="Peter M."/>
            <person name="Kohler A."/>
            <person name="Ohm R.A."/>
            <person name="Kuo A."/>
            <person name="Krutzmann J."/>
            <person name="Morin E."/>
            <person name="Arend M."/>
            <person name="Barry K.W."/>
            <person name="Binder M."/>
            <person name="Choi C."/>
            <person name="Clum A."/>
            <person name="Copeland A."/>
            <person name="Grisel N."/>
            <person name="Haridas S."/>
            <person name="Kipfer T."/>
            <person name="LaButti K."/>
            <person name="Lindquist E."/>
            <person name="Lipzen A."/>
            <person name="Maire R."/>
            <person name="Meier B."/>
            <person name="Mihaltcheva S."/>
            <person name="Molinier V."/>
            <person name="Murat C."/>
            <person name="Poggeler S."/>
            <person name="Quandt C.A."/>
            <person name="Sperisen C."/>
            <person name="Tritt A."/>
            <person name="Tisserant E."/>
            <person name="Crous P.W."/>
            <person name="Henrissat B."/>
            <person name="Nehls U."/>
            <person name="Egli S."/>
            <person name="Spatafora J.W."/>
            <person name="Grigoriev I.V."/>
            <person name="Martin F.M."/>
        </authorList>
    </citation>
    <scope>NUCLEOTIDE SEQUENCE [LARGE SCALE GENOMIC DNA]</scope>
    <source>
        <strain evidence="7 8">CBS 459.81</strain>
    </source>
</reference>
<dbReference type="InterPro" id="IPR000898">
    <property type="entry name" value="Indolamine_dOase"/>
</dbReference>
<dbReference type="PANTHER" id="PTHR28657:SF5">
    <property type="entry name" value="INDOLEAMINE 2,3-DIOXYGENASE"/>
    <property type="match status" value="1"/>
</dbReference>
<dbReference type="Pfam" id="PF01231">
    <property type="entry name" value="IDO"/>
    <property type="match status" value="1"/>
</dbReference>
<keyword evidence="8" id="KW-1185">Reference proteome</keyword>
<dbReference type="Proteomes" id="UP000250266">
    <property type="component" value="Unassembled WGS sequence"/>
</dbReference>
<dbReference type="GO" id="GO:0020037">
    <property type="term" value="F:heme binding"/>
    <property type="evidence" value="ECO:0007669"/>
    <property type="project" value="UniProtKB-UniRule"/>
</dbReference>
<protein>
    <recommendedName>
        <fullName evidence="5">Indoleamine 2,3-dioxygenase</fullName>
        <ecNumber evidence="5">1.13.11.52</ecNumber>
    </recommendedName>
</protein>
<gene>
    <name evidence="7" type="ORF">K432DRAFT_304105</name>
</gene>
<evidence type="ECO:0000313" key="8">
    <source>
        <dbReference type="Proteomes" id="UP000250266"/>
    </source>
</evidence>
<dbReference type="GO" id="GO:0046872">
    <property type="term" value="F:metal ion binding"/>
    <property type="evidence" value="ECO:0007669"/>
    <property type="project" value="UniProtKB-UniRule"/>
</dbReference>
<keyword evidence="5 7" id="KW-0223">Dioxygenase</keyword>
<evidence type="ECO:0000256" key="1">
    <source>
        <dbReference type="ARBA" id="ARBA00007119"/>
    </source>
</evidence>
<accession>A0A8E2E588</accession>
<keyword evidence="3 4" id="KW-0408">Iron</keyword>
<name>A0A8E2E588_9PEZI</name>
<dbReference type="EC" id="1.13.11.52" evidence="5"/>
<dbReference type="AlphaFoldDB" id="A0A8E2E588"/>
<comment type="catalytic activity">
    <reaction evidence="5">
        <text>L-tryptophan + O2 = N-formyl-L-kynurenine</text>
        <dbReference type="Rhea" id="RHEA:24536"/>
        <dbReference type="ChEBI" id="CHEBI:15379"/>
        <dbReference type="ChEBI" id="CHEBI:57912"/>
        <dbReference type="ChEBI" id="CHEBI:58629"/>
    </reaction>
</comment>
<evidence type="ECO:0000256" key="5">
    <source>
        <dbReference type="RuleBase" id="RU369119"/>
    </source>
</evidence>
<evidence type="ECO:0000256" key="6">
    <source>
        <dbReference type="SAM" id="MobiDB-lite"/>
    </source>
</evidence>
<evidence type="ECO:0000313" key="7">
    <source>
        <dbReference type="EMBL" id="OCK77490.1"/>
    </source>
</evidence>
<keyword evidence="2 4" id="KW-0479">Metal-binding</keyword>
<comment type="function">
    <text evidence="5">Produces N-formyl-kynurenine through the oxidation of tryptophan.</text>
</comment>
<keyword evidence="5" id="KW-0560">Oxidoreductase</keyword>
<dbReference type="InterPro" id="IPR037217">
    <property type="entry name" value="Trp/Indoleamine_2_3_dOase-like"/>
</dbReference>
<dbReference type="GO" id="GO:0033754">
    <property type="term" value="F:indoleamine 2,3-dioxygenase activity"/>
    <property type="evidence" value="ECO:0007669"/>
    <property type="project" value="UniProtKB-EC"/>
</dbReference>
<comment type="similarity">
    <text evidence="1 5">Belongs to the indoleamine 2,3-dioxygenase family.</text>
</comment>
<evidence type="ECO:0000256" key="3">
    <source>
        <dbReference type="ARBA" id="ARBA00023004"/>
    </source>
</evidence>
<dbReference type="PROSITE" id="PS00877">
    <property type="entry name" value="IDO_2"/>
    <property type="match status" value="1"/>
</dbReference>
<sequence length="430" mass="47271">MAQILARLEDYHVSSTSGFLPSSPPLESLLDPYYTPWESIISVLPCLIRDGSLRERVAVLPLLETEILSTEEEWRRAYVILGYLCNGYIFSRFPPTETLPLCLSRPMIEVSTHLGLPPVPTYSGQTLWNHRFCGKADGLIHSNSIQTLASFTGSPEESSFFGISVAIEACGAPLIPALLSGIEAASQQDWVALEVCLQKAEGILNNMTTLLPTLYQSCSPEFFYTTLRPFLEGTKDLASVGLPNGVFFEEKDGGSCRKYCGPSNAQSSLFVLVDIALGVNHSTSSHRSGHTNASFGQQEILAAKTQFLDDMRWYMPRGHRRFLNEVERVSNIKAAIRSNSHNLQLREAYHDCLAALAQFRQKHIQMVTRYVVVMAKQNCNTSKERSKGDELESGGAAKPVSVAGANGTGGTRPIAFLKSVRDDVLCAAQD</sequence>
<evidence type="ECO:0000256" key="4">
    <source>
        <dbReference type="PIRSR" id="PIRSR600898-1"/>
    </source>
</evidence>
<dbReference type="EMBL" id="KV745124">
    <property type="protein sequence ID" value="OCK77490.1"/>
    <property type="molecule type" value="Genomic_DNA"/>
</dbReference>
<keyword evidence="4 5" id="KW-0349">Heme</keyword>
<dbReference type="PANTHER" id="PTHR28657">
    <property type="entry name" value="INDOLEAMINE 2,3-DIOXYGENASE"/>
    <property type="match status" value="1"/>
</dbReference>
<feature type="binding site" description="proximal binding residue" evidence="4">
    <location>
        <position position="363"/>
    </location>
    <ligand>
        <name>heme b</name>
        <dbReference type="ChEBI" id="CHEBI:60344"/>
    </ligand>
    <ligandPart>
        <name>Fe</name>
        <dbReference type="ChEBI" id="CHEBI:18248"/>
    </ligandPart>
</feature>
<dbReference type="GO" id="GO:0034354">
    <property type="term" value="P:'de novo' NAD+ biosynthetic process from L-tryptophan"/>
    <property type="evidence" value="ECO:0007669"/>
    <property type="project" value="TreeGrafter"/>
</dbReference>
<dbReference type="GO" id="GO:0019441">
    <property type="term" value="P:L-tryptophan catabolic process to kynurenine"/>
    <property type="evidence" value="ECO:0007669"/>
    <property type="project" value="UniProtKB-UniRule"/>
</dbReference>
<dbReference type="GO" id="GO:0005737">
    <property type="term" value="C:cytoplasm"/>
    <property type="evidence" value="ECO:0007669"/>
    <property type="project" value="TreeGrafter"/>
</dbReference>
<evidence type="ECO:0000256" key="2">
    <source>
        <dbReference type="ARBA" id="ARBA00022723"/>
    </source>
</evidence>
<proteinExistence type="inferred from homology"/>